<protein>
    <submittedName>
        <fullName evidence="4">DUF5079 family protein</fullName>
    </submittedName>
</protein>
<sequence length="221" mass="25737">MEMNLQKRSIESIQHSHLIGLSLVNFIIFALYYFIYAGPGIKGNIPLYMKIYLIGSLLLWLILYLQEREYIFKNFNRSNYKIRVVTYMTINLLSGYNIPFLISSAYAFYFGDSREDTFTYWLLICGLIIVSAIGLFFFCLGEFEMFGIQSGSFIRMFGILVILLSFGLLLYVSLIVPVDSEENRTIWMGMIMLFCSHLLIGRTYFYLGLLEYDIKEEGLNL</sequence>
<feature type="transmembrane region" description="Helical" evidence="1">
    <location>
        <begin position="120"/>
        <end position="141"/>
    </location>
</feature>
<accession>A0A364UP36</accession>
<dbReference type="Pfam" id="PF16882">
    <property type="entry name" value="DUF5079"/>
    <property type="match status" value="1"/>
</dbReference>
<feature type="transmembrane region" description="Helical" evidence="1">
    <location>
        <begin position="12"/>
        <end position="35"/>
    </location>
</feature>
<feature type="transmembrane region" description="Helical" evidence="1">
    <location>
        <begin position="47"/>
        <end position="65"/>
    </location>
</feature>
<dbReference type="AlphaFoldDB" id="A0A364UP36"/>
<name>A0A364UP36_STAWA</name>
<dbReference type="EMBL" id="QSTD01000005">
    <property type="protein sequence ID" value="RGM29422.1"/>
    <property type="molecule type" value="Genomic_DNA"/>
</dbReference>
<dbReference type="InterPro" id="IPR031690">
    <property type="entry name" value="DUF5079"/>
</dbReference>
<dbReference type="GeneID" id="58058951"/>
<organism evidence="4 5">
    <name type="scientific">Staphylococcus warneri</name>
    <dbReference type="NCBI Taxonomy" id="1292"/>
    <lineage>
        <taxon>Bacteria</taxon>
        <taxon>Bacillati</taxon>
        <taxon>Bacillota</taxon>
        <taxon>Bacilli</taxon>
        <taxon>Bacillales</taxon>
        <taxon>Staphylococcaceae</taxon>
        <taxon>Staphylococcus</taxon>
    </lineage>
</organism>
<reference evidence="3 6" key="2">
    <citation type="submission" date="2018-08" db="EMBL/GenBank/DDBJ databases">
        <title>Murine metabolic-syndrome-specific gut microbial biobank.</title>
        <authorList>
            <person name="Liu C."/>
        </authorList>
    </citation>
    <scope>NUCLEOTIDE SEQUENCE [LARGE SCALE GENOMIC DNA]</scope>
    <source>
        <strain evidence="3 6">1XD21-27</strain>
    </source>
</reference>
<evidence type="ECO:0000313" key="5">
    <source>
        <dbReference type="Proteomes" id="UP000261016"/>
    </source>
</evidence>
<evidence type="ECO:0000313" key="6">
    <source>
        <dbReference type="Proteomes" id="UP000481807"/>
    </source>
</evidence>
<dbReference type="RefSeq" id="WP_019236139.1">
    <property type="nucleotide sequence ID" value="NZ_CABMFV010000005.1"/>
</dbReference>
<dbReference type="Proteomes" id="UP000814367">
    <property type="component" value="Unassembled WGS sequence"/>
</dbReference>
<evidence type="ECO:0000313" key="7">
    <source>
        <dbReference type="Proteomes" id="UP000814367"/>
    </source>
</evidence>
<dbReference type="Proteomes" id="UP000261016">
    <property type="component" value="Unassembled WGS sequence"/>
</dbReference>
<evidence type="ECO:0000256" key="1">
    <source>
        <dbReference type="SAM" id="Phobius"/>
    </source>
</evidence>
<keyword evidence="1" id="KW-0812">Transmembrane</keyword>
<keyword evidence="1" id="KW-0472">Membrane</keyword>
<feature type="transmembrane region" description="Helical" evidence="1">
    <location>
        <begin position="153"/>
        <end position="174"/>
    </location>
</feature>
<reference evidence="4 5" key="1">
    <citation type="submission" date="2018-08" db="EMBL/GenBank/DDBJ databases">
        <title>A genome reference for cultivated species of the human gut microbiota.</title>
        <authorList>
            <person name="Zou Y."/>
            <person name="Xue W."/>
            <person name="Luo G."/>
        </authorList>
    </citation>
    <scope>NUCLEOTIDE SEQUENCE [LARGE SCALE GENOMIC DNA]</scope>
    <source>
        <strain evidence="4 5">OM08-17AT</strain>
    </source>
</reference>
<comment type="caution">
    <text evidence="4">The sequence shown here is derived from an EMBL/GenBank/DDBJ whole genome shotgun (WGS) entry which is preliminary data.</text>
</comment>
<evidence type="ECO:0000313" key="4">
    <source>
        <dbReference type="EMBL" id="RGM29422.1"/>
    </source>
</evidence>
<evidence type="ECO:0000313" key="2">
    <source>
        <dbReference type="EMBL" id="MCG6224570.1"/>
    </source>
</evidence>
<dbReference type="EMBL" id="QXWP01000005">
    <property type="protein sequence ID" value="NBH31378.1"/>
    <property type="molecule type" value="Genomic_DNA"/>
</dbReference>
<keyword evidence="1" id="KW-1133">Transmembrane helix</keyword>
<feature type="transmembrane region" description="Helical" evidence="1">
    <location>
        <begin position="186"/>
        <end position="207"/>
    </location>
</feature>
<keyword evidence="7" id="KW-1185">Reference proteome</keyword>
<dbReference type="Proteomes" id="UP000481807">
    <property type="component" value="Unassembled WGS sequence"/>
</dbReference>
<dbReference type="EMBL" id="JAANHJ010000001">
    <property type="protein sequence ID" value="MCG6224570.1"/>
    <property type="molecule type" value="Genomic_DNA"/>
</dbReference>
<evidence type="ECO:0000313" key="3">
    <source>
        <dbReference type="EMBL" id="NBH31378.1"/>
    </source>
</evidence>
<gene>
    <name evidence="3" type="ORF">D3Z30_10320</name>
    <name evidence="4" type="ORF">DXC19_09350</name>
    <name evidence="2" type="ORF">G8J23_00885</name>
</gene>
<reference evidence="2 7" key="3">
    <citation type="submission" date="2020-03" db="EMBL/GenBank/DDBJ databases">
        <title>Comparative genetics of Staphylococcus warneri persistents from caprine mastitis.</title>
        <authorList>
            <person name="Franca C.A."/>
            <person name="Rosa D.S."/>
            <person name="Silva A."/>
            <person name="Rodrigues D.L.N."/>
            <person name="Santos R.G."/>
            <person name="Castillo R.E.H."/>
            <person name="Moreira M.A.S."/>
            <person name="Lima M.C."/>
            <person name="Gouveia G.V."/>
            <person name="Gouveia J.J.S."/>
            <person name="Souza R.F.S."/>
            <person name="Bertram B."/>
            <person name="Azevedo V."/>
            <person name="Costa M."/>
        </authorList>
    </citation>
    <scope>NUCLEOTIDE SEQUENCE [LARGE SCALE GENOMIC DNA]</scope>
    <source>
        <strain evidence="2 7">Cap 9.2</strain>
    </source>
</reference>
<proteinExistence type="predicted"/>
<feature type="transmembrane region" description="Helical" evidence="1">
    <location>
        <begin position="85"/>
        <end position="108"/>
    </location>
</feature>